<proteinExistence type="predicted"/>
<dbReference type="Proteomes" id="UP000183945">
    <property type="component" value="Unassembled WGS sequence"/>
</dbReference>
<evidence type="ECO:0000256" key="2">
    <source>
        <dbReference type="ARBA" id="ARBA00022692"/>
    </source>
</evidence>
<feature type="transmembrane region" description="Helical" evidence="5">
    <location>
        <begin position="70"/>
        <end position="89"/>
    </location>
</feature>
<comment type="subcellular location">
    <subcellularLocation>
        <location evidence="1">Endomembrane system</location>
        <topology evidence="1">Multi-pass membrane protein</topology>
    </subcellularLocation>
</comment>
<dbReference type="STRING" id="1073325.SAMN05444483_12410"/>
<protein>
    <recommendedName>
        <fullName evidence="6">DUF1232 domain-containing protein</fullName>
    </recommendedName>
</protein>
<sequence>MAKFSKERAKEEFDKRRKNFSKENLDNLMQKEDSLFSKFLNFDKLNEYYQDFKDLFSLLKDWYHGQYKDVPWMVISAAGGALLYVLSPIDLIPDFIPVIGYLDDAAVFAACLKYIRKDLDKYREWKYGPQIADEA</sequence>
<accession>A0A1M5M2N3</accession>
<keyword evidence="8" id="KW-1185">Reference proteome</keyword>
<evidence type="ECO:0000313" key="7">
    <source>
        <dbReference type="EMBL" id="SHG71572.1"/>
    </source>
</evidence>
<feature type="domain" description="DUF1232" evidence="6">
    <location>
        <begin position="76"/>
        <end position="109"/>
    </location>
</feature>
<dbReference type="GO" id="GO:0012505">
    <property type="term" value="C:endomembrane system"/>
    <property type="evidence" value="ECO:0007669"/>
    <property type="project" value="UniProtKB-SubCell"/>
</dbReference>
<keyword evidence="3 5" id="KW-1133">Transmembrane helix</keyword>
<evidence type="ECO:0000256" key="5">
    <source>
        <dbReference type="SAM" id="Phobius"/>
    </source>
</evidence>
<evidence type="ECO:0000256" key="4">
    <source>
        <dbReference type="ARBA" id="ARBA00023136"/>
    </source>
</evidence>
<dbReference type="EMBL" id="FQVT01000024">
    <property type="protein sequence ID" value="SHG71572.1"/>
    <property type="molecule type" value="Genomic_DNA"/>
</dbReference>
<evidence type="ECO:0000313" key="8">
    <source>
        <dbReference type="Proteomes" id="UP000183945"/>
    </source>
</evidence>
<dbReference type="AlphaFoldDB" id="A0A1M5M2N3"/>
<organism evidence="7 8">
    <name type="scientific">Salegentibacter echinorum</name>
    <dbReference type="NCBI Taxonomy" id="1073325"/>
    <lineage>
        <taxon>Bacteria</taxon>
        <taxon>Pseudomonadati</taxon>
        <taxon>Bacteroidota</taxon>
        <taxon>Flavobacteriia</taxon>
        <taxon>Flavobacteriales</taxon>
        <taxon>Flavobacteriaceae</taxon>
        <taxon>Salegentibacter</taxon>
    </lineage>
</organism>
<dbReference type="Pfam" id="PF06803">
    <property type="entry name" value="DUF1232"/>
    <property type="match status" value="1"/>
</dbReference>
<keyword evidence="2 5" id="KW-0812">Transmembrane</keyword>
<name>A0A1M5M2N3_SALEC</name>
<reference evidence="8" key="1">
    <citation type="submission" date="2016-11" db="EMBL/GenBank/DDBJ databases">
        <authorList>
            <person name="Varghese N."/>
            <person name="Submissions S."/>
        </authorList>
    </citation>
    <scope>NUCLEOTIDE SEQUENCE [LARGE SCALE GENOMIC DNA]</scope>
    <source>
        <strain evidence="8">DSM 24579</strain>
    </source>
</reference>
<evidence type="ECO:0000256" key="3">
    <source>
        <dbReference type="ARBA" id="ARBA00022989"/>
    </source>
</evidence>
<dbReference type="InterPro" id="IPR010652">
    <property type="entry name" value="DUF1232"/>
</dbReference>
<evidence type="ECO:0000259" key="6">
    <source>
        <dbReference type="Pfam" id="PF06803"/>
    </source>
</evidence>
<gene>
    <name evidence="7" type="ORF">SAMN05444483_12410</name>
</gene>
<evidence type="ECO:0000256" key="1">
    <source>
        <dbReference type="ARBA" id="ARBA00004127"/>
    </source>
</evidence>
<dbReference type="OrthoDB" id="9800034at2"/>
<keyword evidence="4 5" id="KW-0472">Membrane</keyword>